<dbReference type="InterPro" id="IPR000315">
    <property type="entry name" value="Znf_B-box"/>
</dbReference>
<comment type="caution">
    <text evidence="4">The sequence shown here is derived from an EMBL/GenBank/DDBJ whole genome shotgun (WGS) entry which is preliminary data.</text>
</comment>
<evidence type="ECO:0000256" key="2">
    <source>
        <dbReference type="SAM" id="MobiDB-lite"/>
    </source>
</evidence>
<feature type="domain" description="B box-type" evidence="3">
    <location>
        <begin position="214"/>
        <end position="260"/>
    </location>
</feature>
<dbReference type="PANTHER" id="PTHR25462">
    <property type="entry name" value="BONUS, ISOFORM C-RELATED"/>
    <property type="match status" value="1"/>
</dbReference>
<evidence type="ECO:0000313" key="5">
    <source>
        <dbReference type="Proteomes" id="UP001430356"/>
    </source>
</evidence>
<dbReference type="EMBL" id="JAECZO010000002">
    <property type="protein sequence ID" value="KAK7199866.1"/>
    <property type="molecule type" value="Genomic_DNA"/>
</dbReference>
<dbReference type="PROSITE" id="PS50119">
    <property type="entry name" value="ZF_BBOX"/>
    <property type="match status" value="2"/>
</dbReference>
<keyword evidence="1" id="KW-0479">Metal-binding</keyword>
<gene>
    <name evidence="4" type="ORF">NESM_000034500</name>
</gene>
<dbReference type="Gene3D" id="4.10.830.40">
    <property type="match status" value="1"/>
</dbReference>
<dbReference type="Gene3D" id="3.30.160.60">
    <property type="entry name" value="Classic Zinc Finger"/>
    <property type="match status" value="1"/>
</dbReference>
<dbReference type="AlphaFoldDB" id="A0AAW0F2J5"/>
<feature type="compositionally biased region" description="Polar residues" evidence="2">
    <location>
        <begin position="625"/>
        <end position="639"/>
    </location>
</feature>
<evidence type="ECO:0000259" key="3">
    <source>
        <dbReference type="PROSITE" id="PS50119"/>
    </source>
</evidence>
<dbReference type="PANTHER" id="PTHR25462:SF296">
    <property type="entry name" value="MEIOTIC P26, ISOFORM F"/>
    <property type="match status" value="1"/>
</dbReference>
<dbReference type="GO" id="GO:0008270">
    <property type="term" value="F:zinc ion binding"/>
    <property type="evidence" value="ECO:0007669"/>
    <property type="project" value="UniProtKB-KW"/>
</dbReference>
<organism evidence="4 5">
    <name type="scientific">Novymonas esmeraldas</name>
    <dbReference type="NCBI Taxonomy" id="1808958"/>
    <lineage>
        <taxon>Eukaryota</taxon>
        <taxon>Discoba</taxon>
        <taxon>Euglenozoa</taxon>
        <taxon>Kinetoplastea</taxon>
        <taxon>Metakinetoplastina</taxon>
        <taxon>Trypanosomatida</taxon>
        <taxon>Trypanosomatidae</taxon>
        <taxon>Novymonas</taxon>
    </lineage>
</organism>
<feature type="region of interest" description="Disordered" evidence="2">
    <location>
        <begin position="783"/>
        <end position="840"/>
    </location>
</feature>
<keyword evidence="1" id="KW-0862">Zinc</keyword>
<name>A0AAW0F2J5_9TRYP</name>
<keyword evidence="5" id="KW-1185">Reference proteome</keyword>
<dbReference type="Pfam" id="PF00643">
    <property type="entry name" value="zf-B_box"/>
    <property type="match status" value="1"/>
</dbReference>
<protein>
    <submittedName>
        <fullName evidence="4">Tripartite motif protein</fullName>
    </submittedName>
</protein>
<feature type="domain" description="B box-type" evidence="3">
    <location>
        <begin position="266"/>
        <end position="308"/>
    </location>
</feature>
<proteinExistence type="predicted"/>
<dbReference type="CDD" id="cd19757">
    <property type="entry name" value="Bbox1"/>
    <property type="match status" value="1"/>
</dbReference>
<dbReference type="Proteomes" id="UP001430356">
    <property type="component" value="Unassembled WGS sequence"/>
</dbReference>
<reference evidence="4 5" key="1">
    <citation type="journal article" date="2021" name="MBio">
        <title>A New Model Trypanosomatid, Novymonas esmeraldas: Genomic Perception of Its 'Candidatus Pandoraea novymonadis' Endosymbiont.</title>
        <authorList>
            <person name="Zakharova A."/>
            <person name="Saura A."/>
            <person name="Butenko A."/>
            <person name="Podesvova L."/>
            <person name="Warmusova S."/>
            <person name="Kostygov A.Y."/>
            <person name="Nenarokova A."/>
            <person name="Lukes J."/>
            <person name="Opperdoes F.R."/>
            <person name="Yurchenko V."/>
        </authorList>
    </citation>
    <scope>NUCLEOTIDE SEQUENCE [LARGE SCALE GENOMIC DNA]</scope>
    <source>
        <strain evidence="4 5">E262AT.01</strain>
    </source>
</reference>
<sequence>MAKRLVATVAASDRHGSASSLTNTTVGPDVPVCCSASAVDGVDTATSIAIDACVTAVSPPTLETTSTDAESHDTPRSCVTWSYLCPLCGTAELVDPVDLHAPVERCLSPPLASCSTDEPLHCLACRVCAEQWHTATRALCCDGAALSSESAVQCPLCGTSCRDKVSAPLCLCGGGATGPLDADAVRNCYTGPSSTLCGAPCSSSKRGRSRGERPSHLFCGVCEAAKATCVCVQCDFGMCEECHSATHTKGGFRQHEVVSVEQARRRLQVKCSEHPGMALDLYCETCAMCVCVTCCFGGAHRGHEVHPLASVAARTSADLALRSTELGSVRRSADEACAELESLWPAYESTVRDVRADIELCFSTLRRLLQEREDALLHRLGDAVTEVGRRSTAMRNAAAAVSTLLGSAEERVRRLPDSVDAVTLMRVGRAAQDQLERISGISERVVAEATAAVEGWRHRLGSDDPNGCGMASFVLLDAATPNAAALKQYQGVLAGLGQLDTIAELPVATAAGASCTATATEPTVDSGEDGDDGSRHRWGGAVEPESLLTVDEVGDVVGVGRDADSDTRRAAAAADTDEGEEGRLVRPSHMASSAAPLPRRLIPATPSLEVSVATRETEDHAGVRSGSSVPSMHTPSLTVPAQPRHHGTARVGGYAPLRSYELNVGRPDKSLVPPPSSSLLPLWAAQATRTRSVSLTPREADYTGPVCDGGVQGRYGPDDAVAGRSVRDTVPFRVSLPPRRLCTSEHASEERHVICGDGDLPPRRAAKIYPEDVYEASLLRRTSMARRQHQQQHQQQQQSADLEERPAGERAETTLDFRASVPRSGRAEPQRRTTGLQLEL</sequence>
<feature type="region of interest" description="Disordered" evidence="2">
    <location>
        <begin position="518"/>
        <end position="541"/>
    </location>
</feature>
<dbReference type="Pfam" id="PF22586">
    <property type="entry name" value="ANCHR-like_BBOX"/>
    <property type="match status" value="1"/>
</dbReference>
<feature type="compositionally biased region" description="Basic and acidic residues" evidence="2">
    <location>
        <begin position="802"/>
        <end position="815"/>
    </location>
</feature>
<dbReference type="SMART" id="SM00336">
    <property type="entry name" value="BBOX"/>
    <property type="match status" value="2"/>
</dbReference>
<keyword evidence="1" id="KW-0863">Zinc-finger</keyword>
<evidence type="ECO:0000256" key="1">
    <source>
        <dbReference type="PROSITE-ProRule" id="PRU00024"/>
    </source>
</evidence>
<evidence type="ECO:0000313" key="4">
    <source>
        <dbReference type="EMBL" id="KAK7199866.1"/>
    </source>
</evidence>
<feature type="region of interest" description="Disordered" evidence="2">
    <location>
        <begin position="558"/>
        <end position="648"/>
    </location>
</feature>
<dbReference type="CDD" id="cd19756">
    <property type="entry name" value="Bbox2"/>
    <property type="match status" value="1"/>
</dbReference>
<accession>A0AAW0F2J5</accession>
<dbReference type="SUPFAM" id="SSF57845">
    <property type="entry name" value="B-box zinc-binding domain"/>
    <property type="match status" value="1"/>
</dbReference>
<dbReference type="InterPro" id="IPR047153">
    <property type="entry name" value="TRIM45/56/19-like"/>
</dbReference>